<keyword evidence="12" id="KW-1185">Reference proteome</keyword>
<dbReference type="Pfam" id="PF07557">
    <property type="entry name" value="Shugoshin_C"/>
    <property type="match status" value="1"/>
</dbReference>
<dbReference type="PANTHER" id="PTHR21577:SF3">
    <property type="entry name" value="SHUGOSHIN 1-RELATED"/>
    <property type="match status" value="1"/>
</dbReference>
<evidence type="ECO:0000256" key="8">
    <source>
        <dbReference type="ARBA" id="ARBA00023328"/>
    </source>
</evidence>
<dbReference type="GO" id="GO:0051301">
    <property type="term" value="P:cell division"/>
    <property type="evidence" value="ECO:0007669"/>
    <property type="project" value="UniProtKB-KW"/>
</dbReference>
<evidence type="ECO:0000256" key="3">
    <source>
        <dbReference type="ARBA" id="ARBA00022454"/>
    </source>
</evidence>
<protein>
    <recommendedName>
        <fullName evidence="10">Shugoshin C-terminal domain-containing protein</fullName>
    </recommendedName>
</protein>
<feature type="compositionally biased region" description="Polar residues" evidence="9">
    <location>
        <begin position="240"/>
        <end position="251"/>
    </location>
</feature>
<evidence type="ECO:0000256" key="6">
    <source>
        <dbReference type="ARBA" id="ARBA00023054"/>
    </source>
</evidence>
<keyword evidence="7" id="KW-0131">Cell cycle</keyword>
<feature type="compositionally biased region" description="Basic residues" evidence="9">
    <location>
        <begin position="284"/>
        <end position="293"/>
    </location>
</feature>
<organism evidence="11 12">
    <name type="scientific">Pangasianodon hypophthalmus</name>
    <name type="common">Striped catfish</name>
    <name type="synonym">Helicophagus hypophthalmus</name>
    <dbReference type="NCBI Taxonomy" id="310915"/>
    <lineage>
        <taxon>Eukaryota</taxon>
        <taxon>Metazoa</taxon>
        <taxon>Chordata</taxon>
        <taxon>Craniata</taxon>
        <taxon>Vertebrata</taxon>
        <taxon>Euteleostomi</taxon>
        <taxon>Actinopterygii</taxon>
        <taxon>Neopterygii</taxon>
        <taxon>Teleostei</taxon>
        <taxon>Ostariophysi</taxon>
        <taxon>Siluriformes</taxon>
        <taxon>Pangasiidae</taxon>
        <taxon>Pangasianodon</taxon>
    </lineage>
</organism>
<name>A0A5N5MIA8_PANHP</name>
<evidence type="ECO:0000256" key="2">
    <source>
        <dbReference type="ARBA" id="ARBA00010845"/>
    </source>
</evidence>
<dbReference type="GO" id="GO:0000775">
    <property type="term" value="C:chromosome, centromeric region"/>
    <property type="evidence" value="ECO:0007669"/>
    <property type="project" value="UniProtKB-SubCell"/>
</dbReference>
<feature type="compositionally biased region" description="Polar residues" evidence="9">
    <location>
        <begin position="475"/>
        <end position="484"/>
    </location>
</feature>
<feature type="region of interest" description="Disordered" evidence="9">
    <location>
        <begin position="267"/>
        <end position="529"/>
    </location>
</feature>
<feature type="compositionally biased region" description="Basic residues" evidence="9">
    <location>
        <begin position="431"/>
        <end position="440"/>
    </location>
</feature>
<feature type="domain" description="Shugoshin C-terminal" evidence="10">
    <location>
        <begin position="610"/>
        <end position="632"/>
    </location>
</feature>
<keyword evidence="5" id="KW-0159">Chromosome partition</keyword>
<feature type="compositionally biased region" description="Basic and acidic residues" evidence="9">
    <location>
        <begin position="299"/>
        <end position="319"/>
    </location>
</feature>
<dbReference type="InterPro" id="IPR011515">
    <property type="entry name" value="Shugoshin_C"/>
</dbReference>
<keyword evidence="6" id="KW-0175">Coiled coil</keyword>
<evidence type="ECO:0000256" key="1">
    <source>
        <dbReference type="ARBA" id="ARBA00004584"/>
    </source>
</evidence>
<dbReference type="InterPro" id="IPR038889">
    <property type="entry name" value="Shugoshin1/2"/>
</dbReference>
<dbReference type="Gene3D" id="1.20.5.730">
    <property type="entry name" value="Single helix bin"/>
    <property type="match status" value="1"/>
</dbReference>
<dbReference type="Proteomes" id="UP000327468">
    <property type="component" value="Chromosome 13"/>
</dbReference>
<dbReference type="PANTHER" id="PTHR21577">
    <property type="entry name" value="SHUGOSHIN"/>
    <property type="match status" value="1"/>
</dbReference>
<keyword evidence="4" id="KW-0132">Cell division</keyword>
<keyword evidence="8" id="KW-0137">Centromere</keyword>
<evidence type="ECO:0000313" key="12">
    <source>
        <dbReference type="Proteomes" id="UP000327468"/>
    </source>
</evidence>
<comment type="subcellular location">
    <subcellularLocation>
        <location evidence="1">Chromosome</location>
        <location evidence="1">Centromere</location>
    </subcellularLocation>
</comment>
<reference evidence="11 12" key="1">
    <citation type="submission" date="2019-06" db="EMBL/GenBank/DDBJ databases">
        <title>A chromosome-scale genome assembly of the striped catfish, Pangasianodon hypophthalmus.</title>
        <authorList>
            <person name="Wen M."/>
            <person name="Zahm M."/>
            <person name="Roques C."/>
            <person name="Cabau C."/>
            <person name="Klopp C."/>
            <person name="Donnadieu C."/>
            <person name="Jouanno E."/>
            <person name="Avarre J.-C."/>
            <person name="Campet M."/>
            <person name="Ha T.T.T."/>
            <person name="Dugue R."/>
            <person name="Lampietro C."/>
            <person name="Louis A."/>
            <person name="Herpin A."/>
            <person name="Echchiki A."/>
            <person name="Berthelot C."/>
            <person name="Parey E."/>
            <person name="Roest-Crollius H."/>
            <person name="Braasch I."/>
            <person name="Postlethwait J."/>
            <person name="Bobe J."/>
            <person name="Montfort J."/>
            <person name="Bouchez O."/>
            <person name="Begum T."/>
            <person name="Schartl M."/>
            <person name="Guiguen Y."/>
        </authorList>
    </citation>
    <scope>NUCLEOTIDE SEQUENCE [LARGE SCALE GENOMIC DNA]</scope>
    <source>
        <strain evidence="11 12">Indonesia</strain>
        <tissue evidence="11">Blood</tissue>
    </source>
</reference>
<dbReference type="EMBL" id="VFJC01000014">
    <property type="protein sequence ID" value="KAB5554293.1"/>
    <property type="molecule type" value="Genomic_DNA"/>
</dbReference>
<evidence type="ECO:0000256" key="5">
    <source>
        <dbReference type="ARBA" id="ARBA00022829"/>
    </source>
</evidence>
<evidence type="ECO:0000256" key="9">
    <source>
        <dbReference type="SAM" id="MobiDB-lite"/>
    </source>
</evidence>
<proteinExistence type="inferred from homology"/>
<dbReference type="GO" id="GO:0005634">
    <property type="term" value="C:nucleus"/>
    <property type="evidence" value="ECO:0007669"/>
    <property type="project" value="InterPro"/>
</dbReference>
<sequence>MVRERVVQKKSFQQSLDDIKEKMKEKRTKRLASASAASRGLSKLKTAAAVKPFVLKSVQVNNKALALALQAEREKVRQAQGIILQLKRERQALIFHLLMMKRALSEGGVARSAQTFSAEEPKPDLTQSTCPRGVAQADAVTQEEELRPLESLTQQEEDGALGGSGNGEASLPPSVGMRRRRDGRKRSERRRSSLFNPASVDVCVTEEVEPQNSGVAEDPELHLDTGVGVAADVAEHEGTAENTTAGGQRSLRTYSVDASKAALDSELSDLAAVQHSTPEPPQRRASRQTKRKAAQSATKPERSRKVERAPLKKPWEKPRARSKSRAAAGGSASGSGSGSGSAPSDRLNSSLGGNDTFDFDCEEAVHITPFRGGGKASEAPPSPITMPSPVAPPPPAPADEEPSSSEAEQEADDSPYVPDRKFRRTRDPPPRRARSKRRSAQTRGKENTGPKQNRTVPELSGNVKTRTEAADATLSIHTELQLPQSPAADLQFPESLLSPSAEKINLSTPDQESAKAAASGEEMASPPPDIPSAEAGLMMIDSPLFELTNRRNQSSEQENSMAVVMDKSRRRKGGLVVRSCLGLALSDVTNLSPAAYQTPLQGRDSTPSLGRKRRCTSVVSYKEPSISSKLRRGDKFTDTRFLRSPIFKQKSRRSIKSMEKYNESFVGCR</sequence>
<accession>A0A5N5MIA8</accession>
<gene>
    <name evidence="11" type="ORF">PHYPO_G00048660</name>
</gene>
<feature type="region of interest" description="Disordered" evidence="9">
    <location>
        <begin position="114"/>
        <end position="193"/>
    </location>
</feature>
<dbReference type="GO" id="GO:0045132">
    <property type="term" value="P:meiotic chromosome segregation"/>
    <property type="evidence" value="ECO:0007669"/>
    <property type="project" value="InterPro"/>
</dbReference>
<dbReference type="AlphaFoldDB" id="A0A5N5MIA8"/>
<evidence type="ECO:0000259" key="10">
    <source>
        <dbReference type="Pfam" id="PF07557"/>
    </source>
</evidence>
<feature type="compositionally biased region" description="Basic residues" evidence="9">
    <location>
        <begin position="177"/>
        <end position="189"/>
    </location>
</feature>
<feature type="compositionally biased region" description="Pro residues" evidence="9">
    <location>
        <begin position="380"/>
        <end position="397"/>
    </location>
</feature>
<keyword evidence="3" id="KW-0158">Chromosome</keyword>
<feature type="region of interest" description="Disordered" evidence="9">
    <location>
        <begin position="209"/>
        <end position="251"/>
    </location>
</feature>
<evidence type="ECO:0000256" key="7">
    <source>
        <dbReference type="ARBA" id="ARBA00023306"/>
    </source>
</evidence>
<evidence type="ECO:0000256" key="4">
    <source>
        <dbReference type="ARBA" id="ARBA00022618"/>
    </source>
</evidence>
<evidence type="ECO:0000313" key="11">
    <source>
        <dbReference type="EMBL" id="KAB5554293.1"/>
    </source>
</evidence>
<feature type="compositionally biased region" description="Acidic residues" evidence="9">
    <location>
        <begin position="398"/>
        <end position="413"/>
    </location>
</feature>
<comment type="caution">
    <text evidence="11">The sequence shown here is derived from an EMBL/GenBank/DDBJ whole genome shotgun (WGS) entry which is preliminary data.</text>
</comment>
<comment type="similarity">
    <text evidence="2">Belongs to the shugoshin family.</text>
</comment>